<keyword evidence="3" id="KW-1185">Reference proteome</keyword>
<evidence type="ECO:0000313" key="3">
    <source>
        <dbReference type="Proteomes" id="UP000307440"/>
    </source>
</evidence>
<dbReference type="Proteomes" id="UP000307440">
    <property type="component" value="Unassembled WGS sequence"/>
</dbReference>
<feature type="region of interest" description="Disordered" evidence="1">
    <location>
        <begin position="403"/>
        <end position="423"/>
    </location>
</feature>
<sequence length="423" mass="47511">MYDGGGDASPMHVGSPFSKGTLEFTGLTPAFACTTNGYTKPIYCADFLSILTTNADDPTSQKPGQSTWVIWASLPPSTIKDFAVATLSFWTSEHKYHRGNPIRHREIRAAQADTCVTHRPTTVLVVLQVIADKNSDHNLQFGTKPILYLVPVTKELSDTVINRPVSDITNRSLEVHHYCNALSKTGRRCDSGPRISREHSQTLWRSRTHWHQLVDEKRSSRQSEDKLVYRHTCYPVVFTSKNEELPEGDIRQRVGVPESTRRTLALACPRNEFIEEALVMRYFVRDGKIQPTRPIASSAIRNAATRVHVMLLEWLPGSLRGWAPYRRTGRKKCRVMNSLPSFNYANDDVAQVKTRSISFLDTAKTIIVQLVPDRMKRASDVESPQAKERGKVAVASLAVLITPEHRRNSKEKGASDDDSLTTA</sequence>
<dbReference type="AlphaFoldDB" id="A0A5C3KLH5"/>
<evidence type="ECO:0000313" key="2">
    <source>
        <dbReference type="EMBL" id="TFK21022.1"/>
    </source>
</evidence>
<accession>A0A5C3KLH5</accession>
<organism evidence="2 3">
    <name type="scientific">Coprinopsis marcescibilis</name>
    <name type="common">Agaric fungus</name>
    <name type="synonym">Psathyrella marcescibilis</name>
    <dbReference type="NCBI Taxonomy" id="230819"/>
    <lineage>
        <taxon>Eukaryota</taxon>
        <taxon>Fungi</taxon>
        <taxon>Dikarya</taxon>
        <taxon>Basidiomycota</taxon>
        <taxon>Agaricomycotina</taxon>
        <taxon>Agaricomycetes</taxon>
        <taxon>Agaricomycetidae</taxon>
        <taxon>Agaricales</taxon>
        <taxon>Agaricineae</taxon>
        <taxon>Psathyrellaceae</taxon>
        <taxon>Coprinopsis</taxon>
    </lineage>
</organism>
<proteinExistence type="predicted"/>
<protein>
    <submittedName>
        <fullName evidence="2">Uncharacterized protein</fullName>
    </submittedName>
</protein>
<dbReference type="EMBL" id="ML210281">
    <property type="protein sequence ID" value="TFK21022.1"/>
    <property type="molecule type" value="Genomic_DNA"/>
</dbReference>
<gene>
    <name evidence="2" type="ORF">FA15DRAFT_658675</name>
</gene>
<evidence type="ECO:0000256" key="1">
    <source>
        <dbReference type="SAM" id="MobiDB-lite"/>
    </source>
</evidence>
<reference evidence="2 3" key="1">
    <citation type="journal article" date="2019" name="Nat. Ecol. Evol.">
        <title>Megaphylogeny resolves global patterns of mushroom evolution.</title>
        <authorList>
            <person name="Varga T."/>
            <person name="Krizsan K."/>
            <person name="Foldi C."/>
            <person name="Dima B."/>
            <person name="Sanchez-Garcia M."/>
            <person name="Sanchez-Ramirez S."/>
            <person name="Szollosi G.J."/>
            <person name="Szarkandi J.G."/>
            <person name="Papp V."/>
            <person name="Albert L."/>
            <person name="Andreopoulos W."/>
            <person name="Angelini C."/>
            <person name="Antonin V."/>
            <person name="Barry K.W."/>
            <person name="Bougher N.L."/>
            <person name="Buchanan P."/>
            <person name="Buyck B."/>
            <person name="Bense V."/>
            <person name="Catcheside P."/>
            <person name="Chovatia M."/>
            <person name="Cooper J."/>
            <person name="Damon W."/>
            <person name="Desjardin D."/>
            <person name="Finy P."/>
            <person name="Geml J."/>
            <person name="Haridas S."/>
            <person name="Hughes K."/>
            <person name="Justo A."/>
            <person name="Karasinski D."/>
            <person name="Kautmanova I."/>
            <person name="Kiss B."/>
            <person name="Kocsube S."/>
            <person name="Kotiranta H."/>
            <person name="LaButti K.M."/>
            <person name="Lechner B.E."/>
            <person name="Liimatainen K."/>
            <person name="Lipzen A."/>
            <person name="Lukacs Z."/>
            <person name="Mihaltcheva S."/>
            <person name="Morgado L.N."/>
            <person name="Niskanen T."/>
            <person name="Noordeloos M.E."/>
            <person name="Ohm R.A."/>
            <person name="Ortiz-Santana B."/>
            <person name="Ovrebo C."/>
            <person name="Racz N."/>
            <person name="Riley R."/>
            <person name="Savchenko A."/>
            <person name="Shiryaev A."/>
            <person name="Soop K."/>
            <person name="Spirin V."/>
            <person name="Szebenyi C."/>
            <person name="Tomsovsky M."/>
            <person name="Tulloss R.E."/>
            <person name="Uehling J."/>
            <person name="Grigoriev I.V."/>
            <person name="Vagvolgyi C."/>
            <person name="Papp T."/>
            <person name="Martin F.M."/>
            <person name="Miettinen O."/>
            <person name="Hibbett D.S."/>
            <person name="Nagy L.G."/>
        </authorList>
    </citation>
    <scope>NUCLEOTIDE SEQUENCE [LARGE SCALE GENOMIC DNA]</scope>
    <source>
        <strain evidence="2 3">CBS 121175</strain>
    </source>
</reference>
<feature type="compositionally biased region" description="Basic and acidic residues" evidence="1">
    <location>
        <begin position="403"/>
        <end position="415"/>
    </location>
</feature>
<name>A0A5C3KLH5_COPMA</name>